<dbReference type="InterPro" id="IPR003661">
    <property type="entry name" value="HisK_dim/P_dom"/>
</dbReference>
<evidence type="ECO:0000256" key="1">
    <source>
        <dbReference type="ARBA" id="ARBA00000085"/>
    </source>
</evidence>
<evidence type="ECO:0000256" key="2">
    <source>
        <dbReference type="ARBA" id="ARBA00012438"/>
    </source>
</evidence>
<proteinExistence type="predicted"/>
<reference evidence="9" key="1">
    <citation type="journal article" date="2019" name="Microbiol. Resour. Announc.">
        <title>Complete Genome Sequence of Halomonas olivaria, a Moderately Halophilic Bacterium Isolated from Olive Processing Effluents, Obtained by Nanopore Sequencing.</title>
        <authorList>
            <person name="Nagata S."/>
            <person name="Ii K.M."/>
            <person name="Tsukimi T."/>
            <person name="Miura M.C."/>
            <person name="Galipon J."/>
            <person name="Arakawa K."/>
        </authorList>
    </citation>
    <scope>NUCLEOTIDE SEQUENCE [LARGE SCALE GENOMIC DNA]</scope>
    <source>
        <strain evidence="9">TYRC17</strain>
    </source>
</reference>
<dbReference type="CDD" id="cd00082">
    <property type="entry name" value="HisKA"/>
    <property type="match status" value="1"/>
</dbReference>
<evidence type="ECO:0000256" key="5">
    <source>
        <dbReference type="ARBA" id="ARBA00023012"/>
    </source>
</evidence>
<organism evidence="8 9">
    <name type="scientific">Vreelandella olivaria</name>
    <dbReference type="NCBI Taxonomy" id="390919"/>
    <lineage>
        <taxon>Bacteria</taxon>
        <taxon>Pseudomonadati</taxon>
        <taxon>Pseudomonadota</taxon>
        <taxon>Gammaproteobacteria</taxon>
        <taxon>Oceanospirillales</taxon>
        <taxon>Halomonadaceae</taxon>
        <taxon>Vreelandella</taxon>
    </lineage>
</organism>
<dbReference type="PROSITE" id="PS50109">
    <property type="entry name" value="HIS_KIN"/>
    <property type="match status" value="1"/>
</dbReference>
<comment type="catalytic activity">
    <reaction evidence="1">
        <text>ATP + protein L-histidine = ADP + protein N-phospho-L-histidine.</text>
        <dbReference type="EC" id="2.7.13.3"/>
    </reaction>
</comment>
<dbReference type="Pfam" id="PF00512">
    <property type="entry name" value="HisKA"/>
    <property type="match status" value="1"/>
</dbReference>
<evidence type="ECO:0000256" key="6">
    <source>
        <dbReference type="SAM" id="Phobius"/>
    </source>
</evidence>
<dbReference type="PANTHER" id="PTHR43711">
    <property type="entry name" value="TWO-COMPONENT HISTIDINE KINASE"/>
    <property type="match status" value="1"/>
</dbReference>
<dbReference type="InterPro" id="IPR050736">
    <property type="entry name" value="Sensor_HK_Regulatory"/>
</dbReference>
<evidence type="ECO:0000256" key="4">
    <source>
        <dbReference type="ARBA" id="ARBA00022777"/>
    </source>
</evidence>
<dbReference type="InterPro" id="IPR007891">
    <property type="entry name" value="CHASE3"/>
</dbReference>
<gene>
    <name evidence="8" type="ORF">HORIV_60570</name>
</gene>
<feature type="domain" description="Histidine kinase" evidence="7">
    <location>
        <begin position="167"/>
        <end position="243"/>
    </location>
</feature>
<keyword evidence="6" id="KW-0472">Membrane</keyword>
<dbReference type="PANTHER" id="PTHR43711:SF1">
    <property type="entry name" value="HISTIDINE KINASE 1"/>
    <property type="match status" value="1"/>
</dbReference>
<dbReference type="SMART" id="SM00388">
    <property type="entry name" value="HisKA"/>
    <property type="match status" value="1"/>
</dbReference>
<evidence type="ECO:0000256" key="3">
    <source>
        <dbReference type="ARBA" id="ARBA00022679"/>
    </source>
</evidence>
<keyword evidence="5" id="KW-0902">Two-component regulatory system</keyword>
<keyword evidence="6" id="KW-1133">Transmembrane helix</keyword>
<keyword evidence="6" id="KW-0812">Transmembrane</keyword>
<dbReference type="InterPro" id="IPR005467">
    <property type="entry name" value="His_kinase_dom"/>
</dbReference>
<dbReference type="EMBL" id="AP019416">
    <property type="protein sequence ID" value="BBI53636.1"/>
    <property type="molecule type" value="Genomic_DNA"/>
</dbReference>
<dbReference type="Proteomes" id="UP000289555">
    <property type="component" value="Chromosome"/>
</dbReference>
<sequence length="260" mass="28932">MDLETGERGYVITGQTAYLLPYQQAREQVANKHEQLMQILSLGSAEVAPSLEALDALIARRIKIAEDNIAVRESDGLEAAALRLLAAGGRQATDQLRNHLNTLEQNERERLQELSQYADRQARKSRWMWGGGVALATLLLIISGASVVSKWRHRQRMVTMQQTFVSTVSHELRTPLTAICGALNMLQSGYAGALSEDAQRLIKVAHHNGNRLAQLIDDILDIEKLESGQLTFHRQVVALKPLIVQSLEANQPLPPAFQFR</sequence>
<evidence type="ECO:0000313" key="9">
    <source>
        <dbReference type="Proteomes" id="UP000289555"/>
    </source>
</evidence>
<dbReference type="CDD" id="cd19410">
    <property type="entry name" value="HK9-like_sensor"/>
    <property type="match status" value="1"/>
</dbReference>
<evidence type="ECO:0000313" key="8">
    <source>
        <dbReference type="EMBL" id="BBI53636.1"/>
    </source>
</evidence>
<keyword evidence="9" id="KW-1185">Reference proteome</keyword>
<dbReference type="InterPro" id="IPR036097">
    <property type="entry name" value="HisK_dim/P_sf"/>
</dbReference>
<dbReference type="SUPFAM" id="SSF47384">
    <property type="entry name" value="Homodimeric domain of signal transducing histidine kinase"/>
    <property type="match status" value="1"/>
</dbReference>
<dbReference type="EC" id="2.7.13.3" evidence="2"/>
<keyword evidence="4" id="KW-0418">Kinase</keyword>
<evidence type="ECO:0000259" key="7">
    <source>
        <dbReference type="PROSITE" id="PS50109"/>
    </source>
</evidence>
<accession>A0ABM7GSF3</accession>
<protein>
    <recommendedName>
        <fullName evidence="2">histidine kinase</fullName>
        <ecNumber evidence="2">2.7.13.3</ecNumber>
    </recommendedName>
</protein>
<dbReference type="Pfam" id="PF05227">
    <property type="entry name" value="CHASE3"/>
    <property type="match status" value="1"/>
</dbReference>
<name>A0ABM7GSF3_9GAMM</name>
<keyword evidence="3" id="KW-0808">Transferase</keyword>
<dbReference type="Gene3D" id="1.10.287.130">
    <property type="match status" value="1"/>
</dbReference>
<feature type="transmembrane region" description="Helical" evidence="6">
    <location>
        <begin position="127"/>
        <end position="148"/>
    </location>
</feature>